<name>S4NQQ4_9NEOP</name>
<accession>S4NQQ4</accession>
<evidence type="ECO:0000313" key="1">
    <source>
        <dbReference type="EMBL" id="JAA77833.1"/>
    </source>
</evidence>
<sequence>MLNGGPSRLTEFHSFAESRSHILNSSFEVGLCLRGVCGRVWGRVCGQHITGEETKFIYTGKILMTVYLLLLDKSVRHVKKWQRLSRLQPTIYITGFI</sequence>
<dbReference type="EMBL" id="GAIX01014727">
    <property type="protein sequence ID" value="JAA77833.1"/>
    <property type="molecule type" value="Transcribed_RNA"/>
</dbReference>
<dbReference type="AlphaFoldDB" id="S4NQQ4"/>
<organism evidence="1">
    <name type="scientific">Pararge aegeria</name>
    <name type="common">speckled wood butterfly</name>
    <dbReference type="NCBI Taxonomy" id="116150"/>
    <lineage>
        <taxon>Eukaryota</taxon>
        <taxon>Metazoa</taxon>
        <taxon>Ecdysozoa</taxon>
        <taxon>Arthropoda</taxon>
        <taxon>Hexapoda</taxon>
        <taxon>Insecta</taxon>
        <taxon>Pterygota</taxon>
        <taxon>Neoptera</taxon>
        <taxon>Endopterygota</taxon>
        <taxon>Lepidoptera</taxon>
        <taxon>Glossata</taxon>
        <taxon>Ditrysia</taxon>
        <taxon>Papilionoidea</taxon>
        <taxon>Nymphalidae</taxon>
        <taxon>Satyrinae</taxon>
        <taxon>Satyrini</taxon>
        <taxon>Parargina</taxon>
        <taxon>Pararge</taxon>
    </lineage>
</organism>
<reference evidence="1" key="2">
    <citation type="submission" date="2013-05" db="EMBL/GenBank/DDBJ databases">
        <authorList>
            <person name="Carter J.-M."/>
            <person name="Baker S.C."/>
            <person name="Pink R."/>
            <person name="Carter D.R.F."/>
            <person name="Collins A."/>
            <person name="Tomlin J."/>
            <person name="Gibbs M."/>
            <person name="Breuker C.J."/>
        </authorList>
    </citation>
    <scope>NUCLEOTIDE SEQUENCE</scope>
    <source>
        <tissue evidence="1">Ovary</tissue>
    </source>
</reference>
<reference evidence="1" key="1">
    <citation type="journal article" date="2013" name="BMC Genomics">
        <title>Unscrambling butterfly oogenesis.</title>
        <authorList>
            <person name="Carter J.M."/>
            <person name="Baker S.C."/>
            <person name="Pink R."/>
            <person name="Carter D.R."/>
            <person name="Collins A."/>
            <person name="Tomlin J."/>
            <person name="Gibbs M."/>
            <person name="Breuker C.J."/>
        </authorList>
    </citation>
    <scope>NUCLEOTIDE SEQUENCE</scope>
    <source>
        <tissue evidence="1">Ovary</tissue>
    </source>
</reference>
<proteinExistence type="predicted"/>
<protein>
    <submittedName>
        <fullName evidence="1">Uncharacterized protein</fullName>
    </submittedName>
</protein>